<dbReference type="EMBL" id="CM037157">
    <property type="protein sequence ID" value="KAH7848876.1"/>
    <property type="molecule type" value="Genomic_DNA"/>
</dbReference>
<sequence>MAPKEIGSCTGYLELMPHKTITLLDLIRILCSSNNSLANQEFIDVSESHHLQGLEIRWIIFLSLFAQKILLYLKKPMVWTRDVIEMWLNLLSSNGEYQKQLSTQAIMFKDTTSSPNLIVVAFRGTEPFDADQWRTDVDFSWYDIEGVGKIHSGFLKALGLHKKTGWPKDIIDDGSGQEYAYYTLKEKLKKELKKDKDVKFIVTGHSLGAALAILFVAGLVLHEEEELLESLDWVYTYGQPRVGNEQFGDWMGEKMRIHDVKYLRYVYCNDLVPRVPYDDQTNSLYKHFGPCLWVNSFYKGKVVWEEPDKNYFSLLWAIPKILNAVWELIRSFIIPYIYGPDYKESWFMKLVRVFGLLIPGLSAHCPQDYDNATRLGSFPPEILIQQVLNGSVVKPDKSSAKFVSVLGCIDTRVQLDKSIKTTDNRYCATLSIMASKLAYKYQAFAQAVITDRPLEDGSFGVVQLLECKKIIRSSKLVLPSLSVRS</sequence>
<protein>
    <submittedName>
        <fullName evidence="1">Uncharacterized protein</fullName>
    </submittedName>
</protein>
<organism evidence="1 2">
    <name type="scientific">Vaccinium darrowii</name>
    <dbReference type="NCBI Taxonomy" id="229202"/>
    <lineage>
        <taxon>Eukaryota</taxon>
        <taxon>Viridiplantae</taxon>
        <taxon>Streptophyta</taxon>
        <taxon>Embryophyta</taxon>
        <taxon>Tracheophyta</taxon>
        <taxon>Spermatophyta</taxon>
        <taxon>Magnoliopsida</taxon>
        <taxon>eudicotyledons</taxon>
        <taxon>Gunneridae</taxon>
        <taxon>Pentapetalae</taxon>
        <taxon>asterids</taxon>
        <taxon>Ericales</taxon>
        <taxon>Ericaceae</taxon>
        <taxon>Vaccinioideae</taxon>
        <taxon>Vaccinieae</taxon>
        <taxon>Vaccinium</taxon>
    </lineage>
</organism>
<gene>
    <name evidence="1" type="ORF">Vadar_009607</name>
</gene>
<name>A0ACB7Y6D5_9ERIC</name>
<comment type="caution">
    <text evidence="1">The sequence shown here is derived from an EMBL/GenBank/DDBJ whole genome shotgun (WGS) entry which is preliminary data.</text>
</comment>
<reference evidence="1 2" key="1">
    <citation type="journal article" date="2021" name="Hortic Res">
        <title>High-quality reference genome and annotation aids understanding of berry development for evergreen blueberry (Vaccinium darrowii).</title>
        <authorList>
            <person name="Yu J."/>
            <person name="Hulse-Kemp A.M."/>
            <person name="Babiker E."/>
            <person name="Staton M."/>
        </authorList>
    </citation>
    <scope>NUCLEOTIDE SEQUENCE [LARGE SCALE GENOMIC DNA]</scope>
    <source>
        <strain evidence="2">cv. NJ 8807/NJ 8810</strain>
        <tissue evidence="1">Young leaf</tissue>
    </source>
</reference>
<evidence type="ECO:0000313" key="2">
    <source>
        <dbReference type="Proteomes" id="UP000828048"/>
    </source>
</evidence>
<accession>A0ACB7Y6D5</accession>
<dbReference type="Proteomes" id="UP000828048">
    <property type="component" value="Chromosome 7"/>
</dbReference>
<keyword evidence="2" id="KW-1185">Reference proteome</keyword>
<proteinExistence type="predicted"/>
<evidence type="ECO:0000313" key="1">
    <source>
        <dbReference type="EMBL" id="KAH7848876.1"/>
    </source>
</evidence>